<comment type="caution">
    <text evidence="2">The sequence shown here is derived from an EMBL/GenBank/DDBJ whole genome shotgun (WGS) entry which is preliminary data.</text>
</comment>
<dbReference type="InterPro" id="IPR010093">
    <property type="entry name" value="SinI_DNA-bd"/>
</dbReference>
<evidence type="ECO:0000313" key="3">
    <source>
        <dbReference type="Proteomes" id="UP000316747"/>
    </source>
</evidence>
<dbReference type="GO" id="GO:0003677">
    <property type="term" value="F:DNA binding"/>
    <property type="evidence" value="ECO:0007669"/>
    <property type="project" value="InterPro"/>
</dbReference>
<sequence>MNQKHRREFESLAEAAERTGLSTKTIRRRIASGVLAAYRSGPRVLRVDPNDVDQMMVRLPTMSAGPESMGARRPSR</sequence>
<name>A0A543HZR6_9MICO</name>
<dbReference type="Pfam" id="PF12728">
    <property type="entry name" value="HTH_17"/>
    <property type="match status" value="1"/>
</dbReference>
<protein>
    <submittedName>
        <fullName evidence="2">Excisionase family DNA binding protein</fullName>
    </submittedName>
</protein>
<reference evidence="2 3" key="1">
    <citation type="submission" date="2019-06" db="EMBL/GenBank/DDBJ databases">
        <title>Genome sequencing of plant associated microbes to promote plant fitness in Sorghum bicolor and Oryza sativa.</title>
        <authorList>
            <person name="Coleman-Derr D."/>
        </authorList>
    </citation>
    <scope>NUCLEOTIDE SEQUENCE [LARGE SCALE GENOMIC DNA]</scope>
    <source>
        <strain evidence="2 3">KV-663</strain>
    </source>
</reference>
<dbReference type="RefSeq" id="WP_141841557.1">
    <property type="nucleotide sequence ID" value="NZ_VFPM01000001.1"/>
</dbReference>
<evidence type="ECO:0000259" key="1">
    <source>
        <dbReference type="Pfam" id="PF12728"/>
    </source>
</evidence>
<feature type="domain" description="Helix-turn-helix" evidence="1">
    <location>
        <begin position="11"/>
        <end position="56"/>
    </location>
</feature>
<organism evidence="2 3">
    <name type="scientific">Humibacillus xanthopallidus</name>
    <dbReference type="NCBI Taxonomy" id="412689"/>
    <lineage>
        <taxon>Bacteria</taxon>
        <taxon>Bacillati</taxon>
        <taxon>Actinomycetota</taxon>
        <taxon>Actinomycetes</taxon>
        <taxon>Micrococcales</taxon>
        <taxon>Intrasporangiaceae</taxon>
        <taxon>Humibacillus</taxon>
    </lineage>
</organism>
<gene>
    <name evidence="2" type="ORF">FBY41_0186</name>
</gene>
<accession>A0A543HZR6</accession>
<dbReference type="Proteomes" id="UP000316747">
    <property type="component" value="Unassembled WGS sequence"/>
</dbReference>
<evidence type="ECO:0000313" key="2">
    <source>
        <dbReference type="EMBL" id="TQM63833.1"/>
    </source>
</evidence>
<proteinExistence type="predicted"/>
<dbReference type="InterPro" id="IPR041657">
    <property type="entry name" value="HTH_17"/>
</dbReference>
<dbReference type="EMBL" id="VFPM01000001">
    <property type="protein sequence ID" value="TQM63833.1"/>
    <property type="molecule type" value="Genomic_DNA"/>
</dbReference>
<keyword evidence="3" id="KW-1185">Reference proteome</keyword>
<dbReference type="OrthoDB" id="4870800at2"/>
<dbReference type="SUPFAM" id="SSF46955">
    <property type="entry name" value="Putative DNA-binding domain"/>
    <property type="match status" value="1"/>
</dbReference>
<dbReference type="InterPro" id="IPR009061">
    <property type="entry name" value="DNA-bd_dom_put_sf"/>
</dbReference>
<dbReference type="NCBIfam" id="TIGR01764">
    <property type="entry name" value="excise"/>
    <property type="match status" value="1"/>
</dbReference>
<dbReference type="AlphaFoldDB" id="A0A543HZR6"/>